<evidence type="ECO:0000256" key="9">
    <source>
        <dbReference type="SAM" id="Phobius"/>
    </source>
</evidence>
<keyword evidence="5" id="KW-0297">G-protein coupled receptor</keyword>
<feature type="domain" description="G-protein coupled receptors family 1 profile" evidence="10">
    <location>
        <begin position="33"/>
        <end position="279"/>
    </location>
</feature>
<evidence type="ECO:0000256" key="8">
    <source>
        <dbReference type="ARBA" id="ARBA00023224"/>
    </source>
</evidence>
<gene>
    <name evidence="11" type="ORF">EDS130_LOCUS25858</name>
</gene>
<reference evidence="11" key="1">
    <citation type="submission" date="2021-02" db="EMBL/GenBank/DDBJ databases">
        <authorList>
            <person name="Nowell W R."/>
        </authorList>
    </citation>
    <scope>NUCLEOTIDE SEQUENCE</scope>
</reference>
<feature type="transmembrane region" description="Helical" evidence="9">
    <location>
        <begin position="175"/>
        <end position="197"/>
    </location>
</feature>
<feature type="transmembrane region" description="Helical" evidence="9">
    <location>
        <begin position="230"/>
        <end position="252"/>
    </location>
</feature>
<evidence type="ECO:0000259" key="10">
    <source>
        <dbReference type="PROSITE" id="PS50262"/>
    </source>
</evidence>
<keyword evidence="4 9" id="KW-1133">Transmembrane helix</keyword>
<dbReference type="PROSITE" id="PS50262">
    <property type="entry name" value="G_PROTEIN_RECEP_F1_2"/>
    <property type="match status" value="1"/>
</dbReference>
<dbReference type="CDD" id="cd00637">
    <property type="entry name" value="7tm_classA_rhodopsin-like"/>
    <property type="match status" value="1"/>
</dbReference>
<keyword evidence="7" id="KW-0675">Receptor</keyword>
<evidence type="ECO:0000256" key="6">
    <source>
        <dbReference type="ARBA" id="ARBA00023136"/>
    </source>
</evidence>
<evidence type="ECO:0000256" key="2">
    <source>
        <dbReference type="ARBA" id="ARBA00022475"/>
    </source>
</evidence>
<keyword evidence="3 9" id="KW-0812">Transmembrane</keyword>
<sequence>MSHANNSSSLITEPWIIPFDVFTIVCPLFVILPNLIFLFIILLDRTCHTIPMILTANSCLAQVVLGSDLLIISGFTLYNDLKQIHDHYYLCTFAGYLTYVTCAVLNYSFLLQAFYRYVTVVYPTRVFWQRKRNQLLFVGVTWAYALLFPLVFVFTGQIVYNADNQICQVPLKLSVSMMFAALGVYVIPIVMTVVIYWKLVHYVHEMNQLTTSVNRITRAQRELKMFRRTVTLLMILFVIDFPYALFMFMSFFNRAPEYHFRIAYVFVDIALACVTVALFQFTDPLKQSIKQKLHFCLQIAVA</sequence>
<keyword evidence="2" id="KW-1003">Cell membrane</keyword>
<evidence type="ECO:0000256" key="1">
    <source>
        <dbReference type="ARBA" id="ARBA00004651"/>
    </source>
</evidence>
<dbReference type="GO" id="GO:0004930">
    <property type="term" value="F:G protein-coupled receptor activity"/>
    <property type="evidence" value="ECO:0007669"/>
    <property type="project" value="UniProtKB-KW"/>
</dbReference>
<dbReference type="EMBL" id="CAJNOJ010000154">
    <property type="protein sequence ID" value="CAF1210438.1"/>
    <property type="molecule type" value="Genomic_DNA"/>
</dbReference>
<evidence type="ECO:0000313" key="11">
    <source>
        <dbReference type="EMBL" id="CAF1210438.1"/>
    </source>
</evidence>
<dbReference type="Proteomes" id="UP000663852">
    <property type="component" value="Unassembled WGS sequence"/>
</dbReference>
<evidence type="ECO:0000256" key="7">
    <source>
        <dbReference type="ARBA" id="ARBA00023170"/>
    </source>
</evidence>
<feature type="transmembrane region" description="Helical" evidence="9">
    <location>
        <begin position="135"/>
        <end position="155"/>
    </location>
</feature>
<dbReference type="PANTHER" id="PTHR24228">
    <property type="entry name" value="B2 BRADYKININ RECEPTOR/ANGIOTENSIN II RECEPTOR"/>
    <property type="match status" value="1"/>
</dbReference>
<dbReference type="InterPro" id="IPR000276">
    <property type="entry name" value="GPCR_Rhodpsn"/>
</dbReference>
<feature type="transmembrane region" description="Helical" evidence="9">
    <location>
        <begin position="258"/>
        <end position="281"/>
    </location>
</feature>
<evidence type="ECO:0000256" key="5">
    <source>
        <dbReference type="ARBA" id="ARBA00023040"/>
    </source>
</evidence>
<comment type="subcellular location">
    <subcellularLocation>
        <location evidence="1">Cell membrane</location>
        <topology evidence="1">Multi-pass membrane protein</topology>
    </subcellularLocation>
</comment>
<keyword evidence="8" id="KW-0807">Transducer</keyword>
<organism evidence="11 12">
    <name type="scientific">Adineta ricciae</name>
    <name type="common">Rotifer</name>
    <dbReference type="NCBI Taxonomy" id="249248"/>
    <lineage>
        <taxon>Eukaryota</taxon>
        <taxon>Metazoa</taxon>
        <taxon>Spiralia</taxon>
        <taxon>Gnathifera</taxon>
        <taxon>Rotifera</taxon>
        <taxon>Eurotatoria</taxon>
        <taxon>Bdelloidea</taxon>
        <taxon>Adinetida</taxon>
        <taxon>Adinetidae</taxon>
        <taxon>Adineta</taxon>
    </lineage>
</organism>
<name>A0A814X5I2_ADIRI</name>
<accession>A0A814X5I2</accession>
<feature type="transmembrane region" description="Helical" evidence="9">
    <location>
        <begin position="87"/>
        <end position="114"/>
    </location>
</feature>
<feature type="transmembrane region" description="Helical" evidence="9">
    <location>
        <begin position="54"/>
        <end position="75"/>
    </location>
</feature>
<dbReference type="PANTHER" id="PTHR24228:SF59">
    <property type="entry name" value="NEUROPEPTIDE RECEPTOR 15"/>
    <property type="match status" value="1"/>
</dbReference>
<proteinExistence type="predicted"/>
<evidence type="ECO:0000256" key="4">
    <source>
        <dbReference type="ARBA" id="ARBA00022989"/>
    </source>
</evidence>
<evidence type="ECO:0000313" key="12">
    <source>
        <dbReference type="Proteomes" id="UP000663852"/>
    </source>
</evidence>
<dbReference type="AlphaFoldDB" id="A0A814X5I2"/>
<dbReference type="SUPFAM" id="SSF81321">
    <property type="entry name" value="Family A G protein-coupled receptor-like"/>
    <property type="match status" value="1"/>
</dbReference>
<feature type="transmembrane region" description="Helical" evidence="9">
    <location>
        <begin position="15"/>
        <end position="42"/>
    </location>
</feature>
<dbReference type="Gene3D" id="1.20.1070.10">
    <property type="entry name" value="Rhodopsin 7-helix transmembrane proteins"/>
    <property type="match status" value="1"/>
</dbReference>
<dbReference type="Pfam" id="PF00001">
    <property type="entry name" value="7tm_1"/>
    <property type="match status" value="1"/>
</dbReference>
<dbReference type="GO" id="GO:0005886">
    <property type="term" value="C:plasma membrane"/>
    <property type="evidence" value="ECO:0007669"/>
    <property type="project" value="UniProtKB-SubCell"/>
</dbReference>
<evidence type="ECO:0000256" key="3">
    <source>
        <dbReference type="ARBA" id="ARBA00022692"/>
    </source>
</evidence>
<comment type="caution">
    <text evidence="11">The sequence shown here is derived from an EMBL/GenBank/DDBJ whole genome shotgun (WGS) entry which is preliminary data.</text>
</comment>
<keyword evidence="6 9" id="KW-0472">Membrane</keyword>
<protein>
    <recommendedName>
        <fullName evidence="10">G-protein coupled receptors family 1 profile domain-containing protein</fullName>
    </recommendedName>
</protein>
<dbReference type="InterPro" id="IPR017452">
    <property type="entry name" value="GPCR_Rhodpsn_7TM"/>
</dbReference>